<comment type="caution">
    <text evidence="1">The sequence shown here is derived from an EMBL/GenBank/DDBJ whole genome shotgun (WGS) entry which is preliminary data.</text>
</comment>
<dbReference type="RefSeq" id="WP_377404567.1">
    <property type="nucleotide sequence ID" value="NZ_JBHUEQ010000036.1"/>
</dbReference>
<keyword evidence="2" id="KW-1185">Reference proteome</keyword>
<sequence length="150" mass="17126">MKDFITSESTLDPDAIRSRGFAARIFPEFPSEEEIALISDLIGATEIEFWAHEFGLPSQHFAAQPVGLMFEKLFENAPYGLLIHFLGRNLFIWAPEDHEFLVVFGNSDMVHHVEQSGIFSYKFADYLNSGDLSTKTVKHLEQMMETYTIC</sequence>
<organism evidence="1 2">
    <name type="scientific">Rhizobium helianthi</name>
    <dbReference type="NCBI Taxonomy" id="1132695"/>
    <lineage>
        <taxon>Bacteria</taxon>
        <taxon>Pseudomonadati</taxon>
        <taxon>Pseudomonadota</taxon>
        <taxon>Alphaproteobacteria</taxon>
        <taxon>Hyphomicrobiales</taxon>
        <taxon>Rhizobiaceae</taxon>
        <taxon>Rhizobium/Agrobacterium group</taxon>
        <taxon>Rhizobium</taxon>
    </lineage>
</organism>
<gene>
    <name evidence="1" type="ORF">ACFSE1_18060</name>
</gene>
<evidence type="ECO:0000313" key="2">
    <source>
        <dbReference type="Proteomes" id="UP001597322"/>
    </source>
</evidence>
<dbReference type="Proteomes" id="UP001597322">
    <property type="component" value="Unassembled WGS sequence"/>
</dbReference>
<protein>
    <recommendedName>
        <fullName evidence="3">SMI1/KNR4 family protein</fullName>
    </recommendedName>
</protein>
<reference evidence="2" key="1">
    <citation type="journal article" date="2019" name="Int. J. Syst. Evol. Microbiol.">
        <title>The Global Catalogue of Microorganisms (GCM) 10K type strain sequencing project: providing services to taxonomists for standard genome sequencing and annotation.</title>
        <authorList>
            <consortium name="The Broad Institute Genomics Platform"/>
            <consortium name="The Broad Institute Genome Sequencing Center for Infectious Disease"/>
            <person name="Wu L."/>
            <person name="Ma J."/>
        </authorList>
    </citation>
    <scope>NUCLEOTIDE SEQUENCE [LARGE SCALE GENOMIC DNA]</scope>
    <source>
        <strain evidence="2">CG52</strain>
    </source>
</reference>
<name>A0ABW4M7E5_9HYPH</name>
<proteinExistence type="predicted"/>
<evidence type="ECO:0000313" key="1">
    <source>
        <dbReference type="EMBL" id="MFD1747380.1"/>
    </source>
</evidence>
<dbReference type="EMBL" id="JBHUEQ010000036">
    <property type="protein sequence ID" value="MFD1747380.1"/>
    <property type="molecule type" value="Genomic_DNA"/>
</dbReference>
<evidence type="ECO:0008006" key="3">
    <source>
        <dbReference type="Google" id="ProtNLM"/>
    </source>
</evidence>
<accession>A0ABW4M7E5</accession>